<dbReference type="Gene3D" id="3.40.50.2000">
    <property type="entry name" value="Glycogen Phosphorylase B"/>
    <property type="match status" value="2"/>
</dbReference>
<comment type="caution">
    <text evidence="4">The sequence shown here is derived from an EMBL/GenBank/DDBJ whole genome shotgun (WGS) entry which is preliminary data.</text>
</comment>
<evidence type="ECO:0000259" key="3">
    <source>
        <dbReference type="Pfam" id="PF00534"/>
    </source>
</evidence>
<protein>
    <recommendedName>
        <fullName evidence="1">D-inositol 3-phosphate glycosyltransferase</fullName>
    </recommendedName>
</protein>
<feature type="domain" description="Glycosyl transferase family 1" evidence="3">
    <location>
        <begin position="205"/>
        <end position="364"/>
    </location>
</feature>
<keyword evidence="2" id="KW-0808">Transferase</keyword>
<evidence type="ECO:0000313" key="5">
    <source>
        <dbReference type="Proteomes" id="UP000660265"/>
    </source>
</evidence>
<evidence type="ECO:0000256" key="2">
    <source>
        <dbReference type="ARBA" id="ARBA00022679"/>
    </source>
</evidence>
<sequence>MTDTALATVPRELILLANATDVLGGVTAWTHQMARLFGANGHRVQVVGIHEAELKLALPEPPAYPVTALYPAHPPTPWQPRSPLDRFDLRARRREAARVADKRRAVARLGEIFRAAGPGALVIVTQVWPMEWVLEADTTGLRLIGMSHESYEYSKRCHRFRWIKNSYPRVDRWLTLTQEDADAWIAEGFDNVGAMPNALGSLPELPSPRTEKTVASIGRLDDQKGIDLLLETWSMVTGERPDWRLRVYGAGQDAPALKKQCTELGLDGSVDWMGPTDDVPAALAGSSVFVQSSRGEGFPLALMEAMASGLPCAAFDCAPGVREIITDGADGLLAPPGATDALADRLLRLTGNPRLRDSLGDRARANVQRYSETEILRRWHELFDLLDR</sequence>
<dbReference type="PANTHER" id="PTHR12526">
    <property type="entry name" value="GLYCOSYLTRANSFERASE"/>
    <property type="match status" value="1"/>
</dbReference>
<name>A0ABQ2EWT3_9ACTN</name>
<gene>
    <name evidence="4" type="ORF">GCM10011583_65740</name>
</gene>
<dbReference type="Proteomes" id="UP000660265">
    <property type="component" value="Unassembled WGS sequence"/>
</dbReference>
<organism evidence="4 5">
    <name type="scientific">Streptomyces camponoticapitis</name>
    <dbReference type="NCBI Taxonomy" id="1616125"/>
    <lineage>
        <taxon>Bacteria</taxon>
        <taxon>Bacillati</taxon>
        <taxon>Actinomycetota</taxon>
        <taxon>Actinomycetes</taxon>
        <taxon>Kitasatosporales</taxon>
        <taxon>Streptomycetaceae</taxon>
        <taxon>Streptomyces</taxon>
    </lineage>
</organism>
<dbReference type="RefSeq" id="WP_229701318.1">
    <property type="nucleotide sequence ID" value="NZ_BMMV01000030.1"/>
</dbReference>
<evidence type="ECO:0000313" key="4">
    <source>
        <dbReference type="EMBL" id="GGK24576.1"/>
    </source>
</evidence>
<proteinExistence type="predicted"/>
<reference evidence="5" key="1">
    <citation type="journal article" date="2019" name="Int. J. Syst. Evol. Microbiol.">
        <title>The Global Catalogue of Microorganisms (GCM) 10K type strain sequencing project: providing services to taxonomists for standard genome sequencing and annotation.</title>
        <authorList>
            <consortium name="The Broad Institute Genomics Platform"/>
            <consortium name="The Broad Institute Genome Sequencing Center for Infectious Disease"/>
            <person name="Wu L."/>
            <person name="Ma J."/>
        </authorList>
    </citation>
    <scope>NUCLEOTIDE SEQUENCE [LARGE SCALE GENOMIC DNA]</scope>
    <source>
        <strain evidence="5">CGMCC 4.7275</strain>
    </source>
</reference>
<dbReference type="EMBL" id="BMMV01000030">
    <property type="protein sequence ID" value="GGK24576.1"/>
    <property type="molecule type" value="Genomic_DNA"/>
</dbReference>
<evidence type="ECO:0000256" key="1">
    <source>
        <dbReference type="ARBA" id="ARBA00021292"/>
    </source>
</evidence>
<keyword evidence="5" id="KW-1185">Reference proteome</keyword>
<dbReference type="SUPFAM" id="SSF53756">
    <property type="entry name" value="UDP-Glycosyltransferase/glycogen phosphorylase"/>
    <property type="match status" value="1"/>
</dbReference>
<dbReference type="Pfam" id="PF00534">
    <property type="entry name" value="Glycos_transf_1"/>
    <property type="match status" value="1"/>
</dbReference>
<accession>A0ABQ2EWT3</accession>
<dbReference type="InterPro" id="IPR001296">
    <property type="entry name" value="Glyco_trans_1"/>
</dbReference>
<dbReference type="PANTHER" id="PTHR12526:SF630">
    <property type="entry name" value="GLYCOSYLTRANSFERASE"/>
    <property type="match status" value="1"/>
</dbReference>